<evidence type="ECO:0000256" key="3">
    <source>
        <dbReference type="ARBA" id="ARBA00022692"/>
    </source>
</evidence>
<organism evidence="6 7">
    <name type="scientific">Thauera chlorobenzoica</name>
    <dbReference type="NCBI Taxonomy" id="96773"/>
    <lineage>
        <taxon>Bacteria</taxon>
        <taxon>Pseudomonadati</taxon>
        <taxon>Pseudomonadota</taxon>
        <taxon>Betaproteobacteria</taxon>
        <taxon>Rhodocyclales</taxon>
        <taxon>Zoogloeaceae</taxon>
        <taxon>Thauera</taxon>
    </lineage>
</organism>
<protein>
    <submittedName>
        <fullName evidence="6">High-affinity iron permease</fullName>
    </submittedName>
</protein>
<keyword evidence="3" id="KW-0812">Transmembrane</keyword>
<dbReference type="GO" id="GO:0033573">
    <property type="term" value="C:high-affinity iron permease complex"/>
    <property type="evidence" value="ECO:0007669"/>
    <property type="project" value="InterPro"/>
</dbReference>
<evidence type="ECO:0000256" key="5">
    <source>
        <dbReference type="ARBA" id="ARBA00023136"/>
    </source>
</evidence>
<dbReference type="RefSeq" id="WP_075149388.1">
    <property type="nucleotide sequence ID" value="NZ_CP018839.1"/>
</dbReference>
<dbReference type="InterPro" id="IPR004923">
    <property type="entry name" value="FTR1/Fip1/EfeU"/>
</dbReference>
<comment type="similarity">
    <text evidence="2">Belongs to the oxidase-dependent Fe transporter (OFeT) (TC 9.A.10.1) family.</text>
</comment>
<dbReference type="PANTHER" id="PTHR31632:SF2">
    <property type="entry name" value="PLASMA MEMBRANE IRON PERMEASE"/>
    <property type="match status" value="1"/>
</dbReference>
<dbReference type="KEGG" id="tcl:Tchl_3340"/>
<keyword evidence="4" id="KW-1133">Transmembrane helix</keyword>
<evidence type="ECO:0000256" key="2">
    <source>
        <dbReference type="ARBA" id="ARBA00008333"/>
    </source>
</evidence>
<keyword evidence="5" id="KW-0472">Membrane</keyword>
<name>A0A1H5TIZ4_9RHOO</name>
<proteinExistence type="inferred from homology"/>
<evidence type="ECO:0000313" key="6">
    <source>
        <dbReference type="EMBL" id="APR06146.1"/>
    </source>
</evidence>
<evidence type="ECO:0000256" key="4">
    <source>
        <dbReference type="ARBA" id="ARBA00022989"/>
    </source>
</evidence>
<keyword evidence="7" id="KW-1185">Reference proteome</keyword>
<dbReference type="AlphaFoldDB" id="A0A1H5TIZ4"/>
<dbReference type="STRING" id="96773.Tchl_3340"/>
<dbReference type="Proteomes" id="UP000185739">
    <property type="component" value="Chromosome"/>
</dbReference>
<dbReference type="OrthoDB" id="5294331at2"/>
<evidence type="ECO:0000256" key="1">
    <source>
        <dbReference type="ARBA" id="ARBA00004141"/>
    </source>
</evidence>
<accession>A0A1H5TIZ4</accession>
<sequence>MGNALFIVWRESVEAILVISILYAWIGARGDGRIGVRHLWAGVGGGLVLAGVLALAMLGLSSQLAGDALELFQAAIVILAAGLITHMVLWMRAHGRHIKRELEAGLARAAENAGGLSVALLAAIAVGREGAETVLFLYGLGLEQSGAALNGMLAGAGIGFVLALLTAWLIQRGAHWLPQRVFFRASELVLLLLAAGLLVAGVERLINLEWLPPLLEPVWDSSALLDDGGTLGGIASAFAGYRSQPSLMALCAWGGYWLLVAALGRLQRRRVA</sequence>
<dbReference type="PANTHER" id="PTHR31632">
    <property type="entry name" value="IRON TRANSPORTER FTH1"/>
    <property type="match status" value="1"/>
</dbReference>
<comment type="subcellular location">
    <subcellularLocation>
        <location evidence="1">Membrane</location>
        <topology evidence="1">Multi-pass membrane protein</topology>
    </subcellularLocation>
</comment>
<reference evidence="6 7" key="1">
    <citation type="submission" date="2016-12" db="EMBL/GenBank/DDBJ databases">
        <title>Complete genome sequence of Thauera chlorobenzoica, a Betaproteobacterium degrading haloaromatics anaerobically to CO2 and halides.</title>
        <authorList>
            <person name="Goris T."/>
            <person name="Mergelsberg M."/>
            <person name="Boll M."/>
        </authorList>
    </citation>
    <scope>NUCLEOTIDE SEQUENCE [LARGE SCALE GENOMIC DNA]</scope>
    <source>
        <strain evidence="6 7">3CB1</strain>
    </source>
</reference>
<dbReference type="Pfam" id="PF03239">
    <property type="entry name" value="FTR1"/>
    <property type="match status" value="1"/>
</dbReference>
<evidence type="ECO:0000313" key="7">
    <source>
        <dbReference type="Proteomes" id="UP000185739"/>
    </source>
</evidence>
<dbReference type="EMBL" id="CP018839">
    <property type="protein sequence ID" value="APR06146.1"/>
    <property type="molecule type" value="Genomic_DNA"/>
</dbReference>
<dbReference type="GO" id="GO:0015093">
    <property type="term" value="F:ferrous iron transmembrane transporter activity"/>
    <property type="evidence" value="ECO:0007669"/>
    <property type="project" value="TreeGrafter"/>
</dbReference>
<gene>
    <name evidence="6" type="ORF">Tchl_3340</name>
</gene>